<comment type="similarity">
    <text evidence="2">Belongs to the bacterial solute-binding protein 5 family.</text>
</comment>
<evidence type="ECO:0000259" key="5">
    <source>
        <dbReference type="Pfam" id="PF00496"/>
    </source>
</evidence>
<dbReference type="Proteomes" id="UP000621799">
    <property type="component" value="Unassembled WGS sequence"/>
</dbReference>
<dbReference type="GO" id="GO:0030313">
    <property type="term" value="C:cell envelope"/>
    <property type="evidence" value="ECO:0007669"/>
    <property type="project" value="UniProtKB-SubCell"/>
</dbReference>
<proteinExistence type="inferred from homology"/>
<dbReference type="EMBL" id="JADEXN010000015">
    <property type="protein sequence ID" value="MBE9039528.1"/>
    <property type="molecule type" value="Genomic_DNA"/>
</dbReference>
<dbReference type="Pfam" id="PF00496">
    <property type="entry name" value="SBP_bac_5"/>
    <property type="match status" value="1"/>
</dbReference>
<dbReference type="CDD" id="cd08519">
    <property type="entry name" value="PBP2_NikA_DppA_OppA_like_20"/>
    <property type="match status" value="1"/>
</dbReference>
<dbReference type="PIRSF" id="PIRSF002741">
    <property type="entry name" value="MppA"/>
    <property type="match status" value="1"/>
</dbReference>
<keyword evidence="7" id="KW-1185">Reference proteome</keyword>
<dbReference type="PANTHER" id="PTHR30290:SF10">
    <property type="entry name" value="PERIPLASMIC OLIGOPEPTIDE-BINDING PROTEIN-RELATED"/>
    <property type="match status" value="1"/>
</dbReference>
<dbReference type="GO" id="GO:1904680">
    <property type="term" value="F:peptide transmembrane transporter activity"/>
    <property type="evidence" value="ECO:0007669"/>
    <property type="project" value="TreeGrafter"/>
</dbReference>
<protein>
    <submittedName>
        <fullName evidence="6">Peptide ABC transporter substrate-binding protein</fullName>
    </submittedName>
</protein>
<dbReference type="InterPro" id="IPR039424">
    <property type="entry name" value="SBP_5"/>
</dbReference>
<evidence type="ECO:0000256" key="4">
    <source>
        <dbReference type="ARBA" id="ARBA00022729"/>
    </source>
</evidence>
<dbReference type="Gene3D" id="3.40.190.10">
    <property type="entry name" value="Periplasmic binding protein-like II"/>
    <property type="match status" value="1"/>
</dbReference>
<dbReference type="AlphaFoldDB" id="A0A928VUG7"/>
<organism evidence="6 7">
    <name type="scientific">Zarconia navalis LEGE 11467</name>
    <dbReference type="NCBI Taxonomy" id="1828826"/>
    <lineage>
        <taxon>Bacteria</taxon>
        <taxon>Bacillati</taxon>
        <taxon>Cyanobacteriota</taxon>
        <taxon>Cyanophyceae</taxon>
        <taxon>Oscillatoriophycideae</taxon>
        <taxon>Oscillatoriales</taxon>
        <taxon>Oscillatoriales incertae sedis</taxon>
        <taxon>Zarconia</taxon>
        <taxon>Zarconia navalis</taxon>
    </lineage>
</organism>
<dbReference type="GO" id="GO:0015833">
    <property type="term" value="P:peptide transport"/>
    <property type="evidence" value="ECO:0007669"/>
    <property type="project" value="TreeGrafter"/>
</dbReference>
<gene>
    <name evidence="6" type="ORF">IQ235_01795</name>
</gene>
<sequence length="555" mass="62162">MPIARIRFSSSVRGIFEPDNWIRSESAIRRWVSWLCCCLLLVGCSSSPSVPIDGDRIRIGTTAEVKTLDPADAYELSSTIAIYNLGDRLYRYQAGTTQIEPQLATALPQISADGLTYTIPLRQDVTFQDGTPFDAEAMAFSLRRFIENKGRPSFLLSSLVESVAATGQYELTIQLQQPFAPFTALLTFPGLCAVSPQAYKIGEGKFKPKTFVGTGPYQIAEYGTDLIRLQPFDGYWGTPPANSGIDLQRFSSKANLYNAFRTQAVDVAYQSLDTDQIHSLEELASEEGLQVFQTESPVITYLVVNVRQPPLDRLEVRQAIATAIDRQLLDERVFYGEAEPLYSLLPTTFETYKPAFQTRYGDGNSDKAKELLRQAGYSPENPLTVEIWYSSDSASGRLGVTVLKAAIDRDLDGIMTIEPRAVEATTAYGFLDRGVYPMFMLSWYADFFDADNYIKPFIDCEEGTPEAGCTAGESQYHGSFYYNDRANELIEQQRVTRNPQERAEIFAELQDIVAEDVPFIPLWQAKEYAFAQSDISGIELSATQQILPFWPIERK</sequence>
<feature type="domain" description="Solute-binding protein family 5" evidence="5">
    <location>
        <begin position="98"/>
        <end position="462"/>
    </location>
</feature>
<accession>A0A928VUG7</accession>
<keyword evidence="4" id="KW-0732">Signal</keyword>
<keyword evidence="3" id="KW-0813">Transport</keyword>
<evidence type="ECO:0000256" key="1">
    <source>
        <dbReference type="ARBA" id="ARBA00004196"/>
    </source>
</evidence>
<name>A0A928VUG7_9CYAN</name>
<comment type="caution">
    <text evidence="6">The sequence shown here is derived from an EMBL/GenBank/DDBJ whole genome shotgun (WGS) entry which is preliminary data.</text>
</comment>
<dbReference type="SUPFAM" id="SSF53850">
    <property type="entry name" value="Periplasmic binding protein-like II"/>
    <property type="match status" value="1"/>
</dbReference>
<dbReference type="GO" id="GO:0043190">
    <property type="term" value="C:ATP-binding cassette (ABC) transporter complex"/>
    <property type="evidence" value="ECO:0007669"/>
    <property type="project" value="InterPro"/>
</dbReference>
<evidence type="ECO:0000313" key="7">
    <source>
        <dbReference type="Proteomes" id="UP000621799"/>
    </source>
</evidence>
<dbReference type="PANTHER" id="PTHR30290">
    <property type="entry name" value="PERIPLASMIC BINDING COMPONENT OF ABC TRANSPORTER"/>
    <property type="match status" value="1"/>
</dbReference>
<evidence type="ECO:0000313" key="6">
    <source>
        <dbReference type="EMBL" id="MBE9039528.1"/>
    </source>
</evidence>
<dbReference type="InterPro" id="IPR030678">
    <property type="entry name" value="Peptide/Ni-bd"/>
</dbReference>
<comment type="subcellular location">
    <subcellularLocation>
        <location evidence="1">Cell envelope</location>
    </subcellularLocation>
</comment>
<reference evidence="6" key="1">
    <citation type="submission" date="2020-10" db="EMBL/GenBank/DDBJ databases">
        <authorList>
            <person name="Castelo-Branco R."/>
            <person name="Eusebio N."/>
            <person name="Adriana R."/>
            <person name="Vieira A."/>
            <person name="Brugerolle De Fraissinette N."/>
            <person name="Rezende De Castro R."/>
            <person name="Schneider M.P."/>
            <person name="Vasconcelos V."/>
            <person name="Leao P.N."/>
        </authorList>
    </citation>
    <scope>NUCLEOTIDE SEQUENCE</scope>
    <source>
        <strain evidence="6">LEGE 11467</strain>
    </source>
</reference>
<dbReference type="InterPro" id="IPR000914">
    <property type="entry name" value="SBP_5_dom"/>
</dbReference>
<evidence type="ECO:0000256" key="2">
    <source>
        <dbReference type="ARBA" id="ARBA00005695"/>
    </source>
</evidence>
<evidence type="ECO:0000256" key="3">
    <source>
        <dbReference type="ARBA" id="ARBA00022448"/>
    </source>
</evidence>
<dbReference type="Gene3D" id="3.10.105.10">
    <property type="entry name" value="Dipeptide-binding Protein, Domain 3"/>
    <property type="match status" value="1"/>
</dbReference>
<dbReference type="GO" id="GO:0042597">
    <property type="term" value="C:periplasmic space"/>
    <property type="evidence" value="ECO:0007669"/>
    <property type="project" value="UniProtKB-ARBA"/>
</dbReference>